<dbReference type="PANTHER" id="PTHR22767">
    <property type="entry name" value="N-TERMINAL ACETYLTRANSFERASE-RELATED"/>
    <property type="match status" value="1"/>
</dbReference>
<dbReference type="GO" id="GO:0031416">
    <property type="term" value="C:NatB complex"/>
    <property type="evidence" value="ECO:0007669"/>
    <property type="project" value="TreeGrafter"/>
</dbReference>
<dbReference type="Proteomes" id="UP001151518">
    <property type="component" value="Unassembled WGS sequence"/>
</dbReference>
<dbReference type="Gene3D" id="1.25.40.1040">
    <property type="match status" value="1"/>
</dbReference>
<dbReference type="OrthoDB" id="5563809at2759"/>
<reference evidence="2" key="1">
    <citation type="submission" date="2022-07" db="EMBL/GenBank/DDBJ databases">
        <title>Phylogenomic reconstructions and comparative analyses of Kickxellomycotina fungi.</title>
        <authorList>
            <person name="Reynolds N.K."/>
            <person name="Stajich J.E."/>
            <person name="Barry K."/>
            <person name="Grigoriev I.V."/>
            <person name="Crous P."/>
            <person name="Smith M.E."/>
        </authorList>
    </citation>
    <scope>NUCLEOTIDE SEQUENCE</scope>
    <source>
        <strain evidence="2">NRRL 3115</strain>
    </source>
</reference>
<dbReference type="SUPFAM" id="SSF48452">
    <property type="entry name" value="TPR-like"/>
    <property type="match status" value="1"/>
</dbReference>
<proteinExistence type="inferred from homology"/>
<protein>
    <submittedName>
        <fullName evidence="2">Mitochondrial distribution and morphology</fullName>
    </submittedName>
</protein>
<dbReference type="InterPro" id="IPR019183">
    <property type="entry name" value="NAA25_NatB_aux_su"/>
</dbReference>
<dbReference type="Pfam" id="PF09797">
    <property type="entry name" value="NatB_MDM20"/>
    <property type="match status" value="1"/>
</dbReference>
<evidence type="ECO:0000256" key="1">
    <source>
        <dbReference type="ARBA" id="ARBA00006298"/>
    </source>
</evidence>
<dbReference type="AlphaFoldDB" id="A0A9W8GBU7"/>
<evidence type="ECO:0000313" key="3">
    <source>
        <dbReference type="Proteomes" id="UP001151518"/>
    </source>
</evidence>
<dbReference type="EMBL" id="JANBTW010000007">
    <property type="protein sequence ID" value="KAJ2680142.1"/>
    <property type="molecule type" value="Genomic_DNA"/>
</dbReference>
<evidence type="ECO:0000313" key="2">
    <source>
        <dbReference type="EMBL" id="KAJ2680142.1"/>
    </source>
</evidence>
<comment type="caution">
    <text evidence="2">The sequence shown here is derived from an EMBL/GenBank/DDBJ whole genome shotgun (WGS) entry which is preliminary data.</text>
</comment>
<dbReference type="PANTHER" id="PTHR22767:SF3">
    <property type="entry name" value="N-ALPHA-ACETYLTRANSFERASE 25, NATB AUXILIARY SUBUNIT"/>
    <property type="match status" value="1"/>
</dbReference>
<comment type="similarity">
    <text evidence="1">Belongs to the MDM20/NAA25 family.</text>
</comment>
<dbReference type="InterPro" id="IPR011990">
    <property type="entry name" value="TPR-like_helical_dom_sf"/>
</dbReference>
<name>A0A9W8GBU7_9FUNG</name>
<gene>
    <name evidence="2" type="primary">MDM20</name>
    <name evidence="2" type="ORF">GGI25_001034</name>
</gene>
<sequence>MVGGWAIPVHYNNQNQIHKLFLISQHNFTNEFPPLPVDALDISNVGLALQECNKLLRKHPNHLSAKALKAFALSRLGEADDALSLGRSVLQTPGSVKNPNVEQALVLAFRTLRKPEDEISVYNAILEHSPENESIHVKVFLAAACNALYNEQHKAAVDLNKLFKRSKYTWWIIISLLLSTRFLDDTASAQLHLALARKMAEKALSEQRPSTTEHLRIMLAISEEQRDYSAMLSALSSDGPLASQISNDPDLITLRISLFVKTRDYASAINAAIRALEVRDNWIDYKHYIDAVVAELGQLADKPAGQTTLLETTRGNFERWAQLRGRARNARLASVELTSKLQAAGYSPSFDSVVGSFGDLIWMYVDLFKDKAICYSDIMQHFARHVGDSASALDFHTAQLAQRIQLTHGDGAKQGQDVQSWVNMEKIRYLLQAMRNDSDAASWVQDISSMLEYGLDSKDAKAKHAAASDMVLLASQRLVLAAFLDYATYQKRNKLFYALFTALCILEEGIRLNANNFLLKLYAVRLYLYLSCYERARGIYDSLNIKNIQYDTLGHFIIGQGLALGCTTPDLELCYPAVTFYDRAKSKIPHEMESAYNKSTYSNILDFIEFKDNLKHSVQCEHTYRCALRLEILEQGCSKGAEQAWNNTSVSSINHTEESLARLHDNRDVNIMGLLTPLDMSKWNLEILTRPTPLPNHAWIRTFSLTPQVMHCLVNANAELLEAKRKELLVTIEDAGDSITPHDKLVARGLCVIATLYINAVDNKSTDEQVDELVKMIESNLPNEALDDSAVDLDTLPFVTIRAMAAATELFIYAATTKHALAAQRLSAAKQMGFELTQLRKRALRGITALRSWLSKSVRDAIAEALSSPEEPVHSGAIVEYVHRKHKGSVDDGVYNYALMTVPELLFSADSSWFEPLPTDDIDVDLVHVMPLPDEEEHEIFEDTWGDLNKKKLLS</sequence>
<accession>A0A9W8GBU7</accession>
<organism evidence="2 3">
    <name type="scientific">Coemansia spiralis</name>
    <dbReference type="NCBI Taxonomy" id="417178"/>
    <lineage>
        <taxon>Eukaryota</taxon>
        <taxon>Fungi</taxon>
        <taxon>Fungi incertae sedis</taxon>
        <taxon>Zoopagomycota</taxon>
        <taxon>Kickxellomycotina</taxon>
        <taxon>Kickxellomycetes</taxon>
        <taxon>Kickxellales</taxon>
        <taxon>Kickxellaceae</taxon>
        <taxon>Coemansia</taxon>
    </lineage>
</organism>